<sequence length="143" mass="15263">MAIKAATHLLLFSFAFGGGAFYSYVASPIAFKTLERPAFSALQTKVFPIYFALQTTVPLVIMATAPVTLTTAGWSTLGASAVFGAINWGILLPKSKKIKEDKQRLNEPLGKEFGRIHGLSLLANAAHIFALAGYGFVLMGALL</sequence>
<evidence type="ECO:0000256" key="1">
    <source>
        <dbReference type="ARBA" id="ARBA00004370"/>
    </source>
</evidence>
<evidence type="ECO:0000256" key="4">
    <source>
        <dbReference type="ARBA" id="ARBA00023136"/>
    </source>
</evidence>
<keyword evidence="2 5" id="KW-0812">Transmembrane</keyword>
<evidence type="ECO:0000259" key="6">
    <source>
        <dbReference type="Pfam" id="PF13664"/>
    </source>
</evidence>
<reference evidence="7 8" key="1">
    <citation type="journal article" date="2011" name="Proc. Natl. Acad. Sci. U.S.A.">
        <title>Evolutionary erosion of yeast sex chromosomes by mating-type switching accidents.</title>
        <authorList>
            <person name="Gordon J.L."/>
            <person name="Armisen D."/>
            <person name="Proux-Wera E."/>
            <person name="Oheigeartaigh S.S."/>
            <person name="Byrne K.P."/>
            <person name="Wolfe K.H."/>
        </authorList>
    </citation>
    <scope>NUCLEOTIDE SEQUENCE [LARGE SCALE GENOMIC DNA]</scope>
    <source>
        <strain evidence="8">ATCC 34711 / CBS 6284 / DSM 70876 / NBRC 10599 / NRRL Y-10934 / UCD 77-7</strain>
    </source>
</reference>
<keyword evidence="4 5" id="KW-0472">Membrane</keyword>
<dbReference type="HOGENOM" id="CLU_094297_2_0_1"/>
<dbReference type="OMA" id="WLLPWTH"/>
<dbReference type="RefSeq" id="XP_004181239.1">
    <property type="nucleotide sequence ID" value="XM_004181191.1"/>
</dbReference>
<feature type="transmembrane region" description="Helical" evidence="5">
    <location>
        <begin position="113"/>
        <end position="137"/>
    </location>
</feature>
<dbReference type="Proteomes" id="UP000002866">
    <property type="component" value="Chromosome 6"/>
</dbReference>
<dbReference type="KEGG" id="tbl:TBLA_0F01780"/>
<gene>
    <name evidence="7" type="primary">TBLA0F01780</name>
    <name evidence="7" type="ORF">TBLA_0F01780</name>
</gene>
<evidence type="ECO:0000313" key="8">
    <source>
        <dbReference type="Proteomes" id="UP000002866"/>
    </source>
</evidence>
<dbReference type="InterPro" id="IPR053009">
    <property type="entry name" value="Xanthocillin_Biosynth-Assoc"/>
</dbReference>
<keyword evidence="3 5" id="KW-1133">Transmembrane helix</keyword>
<proteinExistence type="predicted"/>
<comment type="subcellular location">
    <subcellularLocation>
        <location evidence="1">Membrane</location>
    </subcellularLocation>
</comment>
<dbReference type="PANTHER" id="PTHR23241">
    <property type="entry name" value="LATE EMBRYOGENESIS ABUNDANT PLANTS LEA-RELATED"/>
    <property type="match status" value="1"/>
</dbReference>
<dbReference type="OrthoDB" id="1641132at2759"/>
<dbReference type="Pfam" id="PF13664">
    <property type="entry name" value="DUF4149"/>
    <property type="match status" value="1"/>
</dbReference>
<protein>
    <recommendedName>
        <fullName evidence="6">TMEM205-like domain-containing protein</fullName>
    </recommendedName>
</protein>
<dbReference type="PANTHER" id="PTHR23241:SF102">
    <property type="entry name" value="LD23009P"/>
    <property type="match status" value="1"/>
</dbReference>
<dbReference type="InterPro" id="IPR025423">
    <property type="entry name" value="TMEM205-like"/>
</dbReference>
<dbReference type="GO" id="GO:0016020">
    <property type="term" value="C:membrane"/>
    <property type="evidence" value="ECO:0007669"/>
    <property type="project" value="UniProtKB-SubCell"/>
</dbReference>
<dbReference type="AlphaFoldDB" id="I2H5R8"/>
<keyword evidence="8" id="KW-1185">Reference proteome</keyword>
<dbReference type="eggNOG" id="ENOG502S0PF">
    <property type="taxonomic scope" value="Eukaryota"/>
</dbReference>
<dbReference type="EMBL" id="HE806321">
    <property type="protein sequence ID" value="CCH61720.1"/>
    <property type="molecule type" value="Genomic_DNA"/>
</dbReference>
<evidence type="ECO:0000256" key="5">
    <source>
        <dbReference type="SAM" id="Phobius"/>
    </source>
</evidence>
<feature type="transmembrane region" description="Helical" evidence="5">
    <location>
        <begin position="71"/>
        <end position="92"/>
    </location>
</feature>
<evidence type="ECO:0000256" key="2">
    <source>
        <dbReference type="ARBA" id="ARBA00022692"/>
    </source>
</evidence>
<dbReference type="FunCoup" id="I2H5R8">
    <property type="interactions" value="88"/>
</dbReference>
<evidence type="ECO:0000256" key="3">
    <source>
        <dbReference type="ARBA" id="ARBA00022989"/>
    </source>
</evidence>
<name>I2H5R8_HENB6</name>
<accession>I2H5R8</accession>
<organism evidence="7 8">
    <name type="scientific">Henningerozyma blattae (strain ATCC 34711 / CBS 6284 / DSM 70876 / NBRC 10599 / NRRL Y-10934 / UCD 77-7)</name>
    <name type="common">Yeast</name>
    <name type="synonym">Tetrapisispora blattae</name>
    <dbReference type="NCBI Taxonomy" id="1071380"/>
    <lineage>
        <taxon>Eukaryota</taxon>
        <taxon>Fungi</taxon>
        <taxon>Dikarya</taxon>
        <taxon>Ascomycota</taxon>
        <taxon>Saccharomycotina</taxon>
        <taxon>Saccharomycetes</taxon>
        <taxon>Saccharomycetales</taxon>
        <taxon>Saccharomycetaceae</taxon>
        <taxon>Henningerozyma</taxon>
    </lineage>
</organism>
<evidence type="ECO:0000313" key="7">
    <source>
        <dbReference type="EMBL" id="CCH61720.1"/>
    </source>
</evidence>
<feature type="transmembrane region" description="Helical" evidence="5">
    <location>
        <begin position="6"/>
        <end position="25"/>
    </location>
</feature>
<feature type="transmembrane region" description="Helical" evidence="5">
    <location>
        <begin position="46"/>
        <end position="65"/>
    </location>
</feature>
<feature type="domain" description="TMEM205-like" evidence="6">
    <location>
        <begin position="10"/>
        <end position="103"/>
    </location>
</feature>
<dbReference type="GeneID" id="14496829"/>
<dbReference type="InParanoid" id="I2H5R8"/>